<evidence type="ECO:0000313" key="14">
    <source>
        <dbReference type="Proteomes" id="UP001589776"/>
    </source>
</evidence>
<dbReference type="PRINTS" id="PR00344">
    <property type="entry name" value="BCTRLSENSOR"/>
</dbReference>
<evidence type="ECO:0000256" key="11">
    <source>
        <dbReference type="SAM" id="Phobius"/>
    </source>
</evidence>
<dbReference type="InterPro" id="IPR005467">
    <property type="entry name" value="His_kinase_dom"/>
</dbReference>
<dbReference type="InterPro" id="IPR050736">
    <property type="entry name" value="Sensor_HK_Regulatory"/>
</dbReference>
<feature type="region of interest" description="Disordered" evidence="10">
    <location>
        <begin position="618"/>
        <end position="639"/>
    </location>
</feature>
<keyword evidence="9" id="KW-0175">Coiled coil</keyword>
<evidence type="ECO:0000313" key="13">
    <source>
        <dbReference type="EMBL" id="MFC0212180.1"/>
    </source>
</evidence>
<dbReference type="CDD" id="cd00082">
    <property type="entry name" value="HisKA"/>
    <property type="match status" value="1"/>
</dbReference>
<feature type="transmembrane region" description="Helical" evidence="11">
    <location>
        <begin position="303"/>
        <end position="325"/>
    </location>
</feature>
<dbReference type="GO" id="GO:0005524">
    <property type="term" value="F:ATP binding"/>
    <property type="evidence" value="ECO:0007669"/>
    <property type="project" value="UniProtKB-KW"/>
</dbReference>
<feature type="transmembrane region" description="Helical" evidence="11">
    <location>
        <begin position="331"/>
        <end position="350"/>
    </location>
</feature>
<dbReference type="PANTHER" id="PTHR43711">
    <property type="entry name" value="TWO-COMPONENT HISTIDINE KINASE"/>
    <property type="match status" value="1"/>
</dbReference>
<evidence type="ECO:0000256" key="10">
    <source>
        <dbReference type="SAM" id="MobiDB-lite"/>
    </source>
</evidence>
<dbReference type="PROSITE" id="PS50109">
    <property type="entry name" value="HIS_KIN"/>
    <property type="match status" value="1"/>
</dbReference>
<dbReference type="InterPro" id="IPR036890">
    <property type="entry name" value="HATPase_C_sf"/>
</dbReference>
<dbReference type="SUPFAM" id="SSF55874">
    <property type="entry name" value="ATPase domain of HSP90 chaperone/DNA topoisomerase II/histidine kinase"/>
    <property type="match status" value="1"/>
</dbReference>
<reference evidence="13 14" key="1">
    <citation type="submission" date="2024-09" db="EMBL/GenBank/DDBJ databases">
        <authorList>
            <person name="Sun Q."/>
            <person name="Mori K."/>
        </authorList>
    </citation>
    <scope>NUCLEOTIDE SEQUENCE [LARGE SCALE GENOMIC DNA]</scope>
    <source>
        <strain evidence="13 14">CCM 7759</strain>
    </source>
</reference>
<dbReference type="SMART" id="SM00388">
    <property type="entry name" value="HisKA"/>
    <property type="match status" value="1"/>
</dbReference>
<feature type="transmembrane region" description="Helical" evidence="11">
    <location>
        <begin position="238"/>
        <end position="265"/>
    </location>
</feature>
<dbReference type="InterPro" id="IPR036097">
    <property type="entry name" value="HisK_dim/P_sf"/>
</dbReference>
<dbReference type="RefSeq" id="WP_377469285.1">
    <property type="nucleotide sequence ID" value="NZ_JBHLWN010000027.1"/>
</dbReference>
<dbReference type="InterPro" id="IPR011623">
    <property type="entry name" value="7TMR_DISM_rcpt_extracell_dom1"/>
</dbReference>
<comment type="catalytic activity">
    <reaction evidence="1">
        <text>ATP + protein L-histidine = ADP + protein N-phospho-L-histidine.</text>
        <dbReference type="EC" id="2.7.13.3"/>
    </reaction>
</comment>
<gene>
    <name evidence="13" type="ORF">ACFFK0_06865</name>
</gene>
<feature type="transmembrane region" description="Helical" evidence="11">
    <location>
        <begin position="271"/>
        <end position="291"/>
    </location>
</feature>
<dbReference type="Gene3D" id="2.60.120.260">
    <property type="entry name" value="Galactose-binding domain-like"/>
    <property type="match status" value="1"/>
</dbReference>
<dbReference type="EC" id="2.7.13.3" evidence="2"/>
<feature type="transmembrane region" description="Helical" evidence="11">
    <location>
        <begin position="387"/>
        <end position="407"/>
    </location>
</feature>
<dbReference type="Pfam" id="PF07695">
    <property type="entry name" value="7TMR-DISM_7TM"/>
    <property type="match status" value="1"/>
</dbReference>
<dbReference type="Proteomes" id="UP001589776">
    <property type="component" value="Unassembled WGS sequence"/>
</dbReference>
<dbReference type="Gene3D" id="3.30.565.10">
    <property type="entry name" value="Histidine kinase-like ATPase, C-terminal domain"/>
    <property type="match status" value="1"/>
</dbReference>
<dbReference type="PANTHER" id="PTHR43711:SF1">
    <property type="entry name" value="HISTIDINE KINASE 1"/>
    <property type="match status" value="1"/>
</dbReference>
<feature type="coiled-coil region" evidence="9">
    <location>
        <begin position="417"/>
        <end position="455"/>
    </location>
</feature>
<evidence type="ECO:0000256" key="6">
    <source>
        <dbReference type="ARBA" id="ARBA00022777"/>
    </source>
</evidence>
<dbReference type="Gene3D" id="1.10.287.130">
    <property type="match status" value="1"/>
</dbReference>
<dbReference type="InterPro" id="IPR004358">
    <property type="entry name" value="Sig_transdc_His_kin-like_C"/>
</dbReference>
<keyword evidence="11" id="KW-0472">Membrane</keyword>
<dbReference type="SUPFAM" id="SSF47384">
    <property type="entry name" value="Homodimeric domain of signal transducing histidine kinase"/>
    <property type="match status" value="1"/>
</dbReference>
<dbReference type="CDD" id="cd00075">
    <property type="entry name" value="HATPase"/>
    <property type="match status" value="1"/>
</dbReference>
<evidence type="ECO:0000259" key="12">
    <source>
        <dbReference type="PROSITE" id="PS50109"/>
    </source>
</evidence>
<feature type="transmembrane region" description="Helical" evidence="11">
    <location>
        <begin position="212"/>
        <end position="231"/>
    </location>
</feature>
<evidence type="ECO:0000256" key="8">
    <source>
        <dbReference type="ARBA" id="ARBA00023012"/>
    </source>
</evidence>
<feature type="domain" description="Histidine kinase" evidence="12">
    <location>
        <begin position="469"/>
        <end position="720"/>
    </location>
</feature>
<dbReference type="SUPFAM" id="SSF49785">
    <property type="entry name" value="Galactose-binding domain-like"/>
    <property type="match status" value="1"/>
</dbReference>
<keyword evidence="4" id="KW-0808">Transferase</keyword>
<organism evidence="13 14">
    <name type="scientific">Paenibacillus chartarius</name>
    <dbReference type="NCBI Taxonomy" id="747481"/>
    <lineage>
        <taxon>Bacteria</taxon>
        <taxon>Bacillati</taxon>
        <taxon>Bacillota</taxon>
        <taxon>Bacilli</taxon>
        <taxon>Bacillales</taxon>
        <taxon>Paenibacillaceae</taxon>
        <taxon>Paenibacillus</taxon>
    </lineage>
</organism>
<keyword evidence="11" id="KW-0812">Transmembrane</keyword>
<keyword evidence="8" id="KW-0902">Two-component regulatory system</keyword>
<keyword evidence="3" id="KW-0597">Phosphoprotein</keyword>
<accession>A0ABV6DHQ2</accession>
<dbReference type="InterPro" id="IPR003661">
    <property type="entry name" value="HisK_dim/P_dom"/>
</dbReference>
<keyword evidence="11" id="KW-1133">Transmembrane helix</keyword>
<keyword evidence="7 13" id="KW-0067">ATP-binding</keyword>
<dbReference type="Pfam" id="PF02518">
    <property type="entry name" value="HATPase_c"/>
    <property type="match status" value="1"/>
</dbReference>
<evidence type="ECO:0000256" key="7">
    <source>
        <dbReference type="ARBA" id="ARBA00022840"/>
    </source>
</evidence>
<evidence type="ECO:0000256" key="5">
    <source>
        <dbReference type="ARBA" id="ARBA00022741"/>
    </source>
</evidence>
<comment type="caution">
    <text evidence="13">The sequence shown here is derived from an EMBL/GenBank/DDBJ whole genome shotgun (WGS) entry which is preliminary data.</text>
</comment>
<dbReference type="InterPro" id="IPR008979">
    <property type="entry name" value="Galactose-bd-like_sf"/>
</dbReference>
<evidence type="ECO:0000256" key="4">
    <source>
        <dbReference type="ARBA" id="ARBA00022679"/>
    </source>
</evidence>
<feature type="transmembrane region" description="Helical" evidence="11">
    <location>
        <begin position="362"/>
        <end position="381"/>
    </location>
</feature>
<evidence type="ECO:0000256" key="2">
    <source>
        <dbReference type="ARBA" id="ARBA00012438"/>
    </source>
</evidence>
<dbReference type="InterPro" id="IPR003594">
    <property type="entry name" value="HATPase_dom"/>
</dbReference>
<sequence length="721" mass="79160">MGKRLYIPLLIALVLVGFVWPLQPAAAEPAGNGNAPGIAGIDKWNGEGTLELKGGWELYWQQLLTPEQIRTGRPLPSAIVGVPAQWGSYRLGGSLEPLPNQGFATYRLELALTPEASARPLALYVRGIATANAIWINGERIAGSGTVGTSREGMKPGNVPKIVMFQPKPGTNELLIQVSNFVQRKGGIWETMRLGSSEAILRERVLRVSSEVFIIASLLIMGLYHLGLYAFRRKDKSPLYFGGLCLMIALRTMVLGEAMLLYWFPGFSWEAAVKIEYISVYIAAFMLVMFVHHEYAKRISTRAMLLAGLPQLLFIALVAAAPARIYTQYMLVYQLGVAVPMLFYCLIMYVRAFVHRKHGSAVNMAGFISFGLSVAVDILFYNQVVAYGTFIPYGLLLFLFTQSVNLASRFSRTSRIAEELSVRLAEINESLERTVQERTQDLKSANVTLEQANAELSRMAEFRQRLLSDISHELGTPITTIKGFSKAMLDGLIAGDYLRYVSRIYERTQLMERLLDDLTELTRLETRQVSLHFQEVEVVPFFREMFRIYALDVTEHTLSFVCADEVKAACWKADIDPIRIEQVMVNLLSNARKYTPEGGCITVQLAFPENGGEAGNASKALGDSVAGGAGDDPAGPDAPAGSPACMIEISVADNGPGIPAAEQEYVFERFYRVKGTGSAGGSGLGLAISKAIVEHHGGSVHLVSEVGFGSRFGFTIPVQRV</sequence>
<dbReference type="EMBL" id="JBHLWN010000027">
    <property type="protein sequence ID" value="MFC0212180.1"/>
    <property type="molecule type" value="Genomic_DNA"/>
</dbReference>
<keyword evidence="5" id="KW-0547">Nucleotide-binding</keyword>
<keyword evidence="6" id="KW-0418">Kinase</keyword>
<keyword evidence="14" id="KW-1185">Reference proteome</keyword>
<evidence type="ECO:0000256" key="1">
    <source>
        <dbReference type="ARBA" id="ARBA00000085"/>
    </source>
</evidence>
<protein>
    <recommendedName>
        <fullName evidence="2">histidine kinase</fullName>
        <ecNumber evidence="2">2.7.13.3</ecNumber>
    </recommendedName>
</protein>
<name>A0ABV6DHQ2_9BACL</name>
<evidence type="ECO:0000256" key="9">
    <source>
        <dbReference type="SAM" id="Coils"/>
    </source>
</evidence>
<dbReference type="SMART" id="SM00387">
    <property type="entry name" value="HATPase_c"/>
    <property type="match status" value="1"/>
</dbReference>
<proteinExistence type="predicted"/>
<evidence type="ECO:0000256" key="3">
    <source>
        <dbReference type="ARBA" id="ARBA00022553"/>
    </source>
</evidence>
<dbReference type="Pfam" id="PF00512">
    <property type="entry name" value="HisKA"/>
    <property type="match status" value="1"/>
</dbReference>